<comment type="subcellular location">
    <subcellularLocation>
        <location evidence="1">Cell membrane</location>
        <topology evidence="1">Multi-pass membrane protein</topology>
    </subcellularLocation>
</comment>
<accession>A0ABU5SXG4</accession>
<dbReference type="RefSeq" id="WP_323357174.1">
    <property type="nucleotide sequence ID" value="NZ_JAYGHY010000039.1"/>
</dbReference>
<feature type="transmembrane region" description="Helical" evidence="8">
    <location>
        <begin position="450"/>
        <end position="471"/>
    </location>
</feature>
<feature type="transmembrane region" description="Helical" evidence="8">
    <location>
        <begin position="325"/>
        <end position="345"/>
    </location>
</feature>
<protein>
    <submittedName>
        <fullName evidence="9">Glycosyltransferase family 39 protein</fullName>
    </submittedName>
</protein>
<feature type="transmembrane region" description="Helical" evidence="8">
    <location>
        <begin position="383"/>
        <end position="405"/>
    </location>
</feature>
<keyword evidence="10" id="KW-1185">Reference proteome</keyword>
<dbReference type="PANTHER" id="PTHR33908:SF3">
    <property type="entry name" value="UNDECAPRENYL PHOSPHATE-ALPHA-4-AMINO-4-DEOXY-L-ARABINOSE ARABINOSYL TRANSFERASE"/>
    <property type="match status" value="1"/>
</dbReference>
<feature type="transmembrane region" description="Helical" evidence="8">
    <location>
        <begin position="162"/>
        <end position="180"/>
    </location>
</feature>
<organism evidence="9 10">
    <name type="scientific">Cyanobium gracile UHCC 0281</name>
    <dbReference type="NCBI Taxonomy" id="3110309"/>
    <lineage>
        <taxon>Bacteria</taxon>
        <taxon>Bacillati</taxon>
        <taxon>Cyanobacteriota</taxon>
        <taxon>Cyanophyceae</taxon>
        <taxon>Synechococcales</taxon>
        <taxon>Prochlorococcaceae</taxon>
        <taxon>Cyanobium</taxon>
    </lineage>
</organism>
<keyword evidence="3" id="KW-0328">Glycosyltransferase</keyword>
<evidence type="ECO:0000256" key="6">
    <source>
        <dbReference type="ARBA" id="ARBA00022989"/>
    </source>
</evidence>
<keyword evidence="7 8" id="KW-0472">Membrane</keyword>
<evidence type="ECO:0000256" key="8">
    <source>
        <dbReference type="SAM" id="Phobius"/>
    </source>
</evidence>
<evidence type="ECO:0000256" key="4">
    <source>
        <dbReference type="ARBA" id="ARBA00022679"/>
    </source>
</evidence>
<sequence>MPALPRPQRRRLLLITVLLGLVLYGWQLGTTGLVDETPPLFAASARAMAETGDWLIPRVNGLPRYDKPPLVYWLMGLVYALPGQEQWNPLGTWAARFPSALAAIGVMLALADTLLRWPQPPFASRGPGAVSLRPALTALTAALAFGLSPLALAWGRTAVSDSLFSGLVALALLLCWQTYADPARRWWLSWPVLGLAVLTKGPVAVVLLAITLLLFGWLQADIGGLWRRLRPLRGLALTALVSLPWYLLALHSEGRPFWDSFFGYHNLQRFTEVVNRHLQPWWFFLPVMLVASLPVSPLLLVGLARAIGPLRRSWYPTLPQPPAASLARFAACWLLAVLLFFTAAATKLPSYWLPAIPAAALLVALAAQTAWTGGGGRPWERWAWGLSLLLVAGLGVVFLLARLWVPLINDPEMPTLAAELDGSPLVPLVAACWLLAALLGWLCRRRRPPLRLLALQLPLVLFVPTALLPLWSVGDRLRGEPVRRMAAALQREGRPGEPVAMVGVLKPSLHYYGRRVVIYEGIGVEGPINLADRLRRERRVGQRPSTPDAQPTVLVVIDQTTARAPFWRHLGASEIASAGVYRLWRLDRRRLEASVANLRRNGFAPDWQAPRPERY</sequence>
<keyword evidence="5 8" id="KW-0812">Transmembrane</keyword>
<name>A0ABU5SXG4_9CYAN</name>
<evidence type="ECO:0000256" key="3">
    <source>
        <dbReference type="ARBA" id="ARBA00022676"/>
    </source>
</evidence>
<feature type="transmembrane region" description="Helical" evidence="8">
    <location>
        <begin position="425"/>
        <end position="443"/>
    </location>
</feature>
<proteinExistence type="predicted"/>
<feature type="transmembrane region" description="Helical" evidence="8">
    <location>
        <begin position="135"/>
        <end position="155"/>
    </location>
</feature>
<keyword evidence="2" id="KW-1003">Cell membrane</keyword>
<evidence type="ECO:0000256" key="2">
    <source>
        <dbReference type="ARBA" id="ARBA00022475"/>
    </source>
</evidence>
<feature type="transmembrane region" description="Helical" evidence="8">
    <location>
        <begin position="281"/>
        <end position="304"/>
    </location>
</feature>
<feature type="transmembrane region" description="Helical" evidence="8">
    <location>
        <begin position="192"/>
        <end position="218"/>
    </location>
</feature>
<gene>
    <name evidence="9" type="ORF">VB739_11430</name>
</gene>
<feature type="transmembrane region" description="Helical" evidence="8">
    <location>
        <begin position="351"/>
        <end position="371"/>
    </location>
</feature>
<evidence type="ECO:0000313" key="10">
    <source>
        <dbReference type="Proteomes" id="UP001302329"/>
    </source>
</evidence>
<evidence type="ECO:0000256" key="1">
    <source>
        <dbReference type="ARBA" id="ARBA00004651"/>
    </source>
</evidence>
<feature type="transmembrane region" description="Helical" evidence="8">
    <location>
        <begin position="12"/>
        <end position="29"/>
    </location>
</feature>
<dbReference type="EMBL" id="JAYGHY010000039">
    <property type="protein sequence ID" value="MEA5443164.1"/>
    <property type="molecule type" value="Genomic_DNA"/>
</dbReference>
<keyword evidence="6 8" id="KW-1133">Transmembrane helix</keyword>
<evidence type="ECO:0000256" key="5">
    <source>
        <dbReference type="ARBA" id="ARBA00022692"/>
    </source>
</evidence>
<reference evidence="9 10" key="1">
    <citation type="submission" date="2023-12" db="EMBL/GenBank/DDBJ databases">
        <title>Baltic Sea Cyanobacteria.</title>
        <authorList>
            <person name="Delbaje E."/>
            <person name="Fewer D.P."/>
            <person name="Shishido T.K."/>
        </authorList>
    </citation>
    <scope>NUCLEOTIDE SEQUENCE [LARGE SCALE GENOMIC DNA]</scope>
    <source>
        <strain evidence="9 10">UHCC 0281</strain>
    </source>
</reference>
<evidence type="ECO:0000256" key="7">
    <source>
        <dbReference type="ARBA" id="ARBA00023136"/>
    </source>
</evidence>
<dbReference type="PANTHER" id="PTHR33908">
    <property type="entry name" value="MANNOSYLTRANSFERASE YKCB-RELATED"/>
    <property type="match status" value="1"/>
</dbReference>
<feature type="transmembrane region" description="Helical" evidence="8">
    <location>
        <begin position="230"/>
        <end position="248"/>
    </location>
</feature>
<dbReference type="Proteomes" id="UP001302329">
    <property type="component" value="Unassembled WGS sequence"/>
</dbReference>
<dbReference type="InterPro" id="IPR050297">
    <property type="entry name" value="LipidA_mod_glycosyltrf_83"/>
</dbReference>
<keyword evidence="4" id="KW-0808">Transferase</keyword>
<comment type="caution">
    <text evidence="9">The sequence shown here is derived from an EMBL/GenBank/DDBJ whole genome shotgun (WGS) entry which is preliminary data.</text>
</comment>
<evidence type="ECO:0000313" key="9">
    <source>
        <dbReference type="EMBL" id="MEA5443164.1"/>
    </source>
</evidence>